<keyword evidence="11 18" id="KW-0862">Zinc</keyword>
<comment type="catalytic activity">
    <reaction evidence="17 18">
        <text>GTP + 4 H2O = 2,5-diamino-6-hydroxy-4-(5-phosphoribosylamino)-pyrimidine + formate + 2 phosphate + 3 H(+)</text>
        <dbReference type="Rhea" id="RHEA:23704"/>
        <dbReference type="ChEBI" id="CHEBI:15377"/>
        <dbReference type="ChEBI" id="CHEBI:15378"/>
        <dbReference type="ChEBI" id="CHEBI:15740"/>
        <dbReference type="ChEBI" id="CHEBI:37565"/>
        <dbReference type="ChEBI" id="CHEBI:43474"/>
        <dbReference type="ChEBI" id="CHEBI:58614"/>
        <dbReference type="EC" id="3.5.4.25"/>
    </reaction>
</comment>
<feature type="binding site" evidence="18">
    <location>
        <position position="269"/>
    </location>
    <ligand>
        <name>Zn(2+)</name>
        <dbReference type="ChEBI" id="CHEBI:29105"/>
        <note>catalytic</note>
    </ligand>
</feature>
<feature type="binding site" evidence="18">
    <location>
        <position position="163"/>
    </location>
    <ligand>
        <name>D-ribulose 5-phosphate</name>
        <dbReference type="ChEBI" id="CHEBI:58121"/>
    </ligand>
</feature>
<evidence type="ECO:0000256" key="13">
    <source>
        <dbReference type="ARBA" id="ARBA00023134"/>
    </source>
</evidence>
<dbReference type="EC" id="3.5.4.25" evidence="18"/>
<feature type="region of interest" description="GTP cyclohydrolase II" evidence="18">
    <location>
        <begin position="201"/>
        <end position="415"/>
    </location>
</feature>
<keyword evidence="10 18" id="KW-0378">Hydrolase</keyword>
<feature type="binding site" evidence="18">
    <location>
        <position position="32"/>
    </location>
    <ligand>
        <name>D-ribulose 5-phosphate</name>
        <dbReference type="ChEBI" id="CHEBI:58121"/>
    </ligand>
</feature>
<comment type="caution">
    <text evidence="20">The sequence shown here is derived from an EMBL/GenBank/DDBJ whole genome shotgun (WGS) entry which is preliminary data.</text>
</comment>
<feature type="binding site" evidence="18">
    <location>
        <begin position="139"/>
        <end position="143"/>
    </location>
    <ligand>
        <name>D-ribulose 5-phosphate</name>
        <dbReference type="ChEBI" id="CHEBI:58121"/>
    </ligand>
</feature>
<dbReference type="NCBIfam" id="TIGR00506">
    <property type="entry name" value="ribB"/>
    <property type="match status" value="1"/>
</dbReference>
<feature type="region of interest" description="DHBP synthase" evidence="18">
    <location>
        <begin position="1"/>
        <end position="200"/>
    </location>
</feature>
<gene>
    <name evidence="18" type="primary">ribBA</name>
    <name evidence="20" type="ORF">L3049_20395</name>
</gene>
<comment type="pathway">
    <text evidence="4 18">Cofactor biosynthesis; riboflavin biosynthesis; 2-hydroxy-3-oxobutyl phosphate from D-ribulose 5-phosphate: step 1/1.</text>
</comment>
<comment type="pathway">
    <text evidence="3 18">Cofactor biosynthesis; riboflavin biosynthesis; 5-amino-6-(D-ribitylamino)uracil from GTP: step 1/4.</text>
</comment>
<keyword evidence="9 18" id="KW-0547">Nucleotide-binding</keyword>
<comment type="function">
    <text evidence="18">Catalyzes the conversion of GTP to 2,5-diamino-6-ribosylamino-4(3H)-pyrimidinone 5'-phosphate (DARP), formate and pyrophosphate.</text>
</comment>
<feature type="binding site" evidence="18">
    <location>
        <begin position="251"/>
        <end position="255"/>
    </location>
    <ligand>
        <name>GTP</name>
        <dbReference type="ChEBI" id="CHEBI:37565"/>
    </ligand>
</feature>
<dbReference type="Pfam" id="PF00925">
    <property type="entry name" value="GTP_cyclohydro2"/>
    <property type="match status" value="1"/>
</dbReference>
<feature type="binding site" evidence="18">
    <location>
        <position position="267"/>
    </location>
    <ligand>
        <name>Zn(2+)</name>
        <dbReference type="ChEBI" id="CHEBI:29105"/>
        <note>catalytic</note>
    </ligand>
</feature>
<comment type="catalytic activity">
    <reaction evidence="1 18">
        <text>D-ribulose 5-phosphate = (2S)-2-hydroxy-3-oxobutyl phosphate + formate + H(+)</text>
        <dbReference type="Rhea" id="RHEA:18457"/>
        <dbReference type="ChEBI" id="CHEBI:15378"/>
        <dbReference type="ChEBI" id="CHEBI:15740"/>
        <dbReference type="ChEBI" id="CHEBI:58121"/>
        <dbReference type="ChEBI" id="CHEBI:58830"/>
        <dbReference type="EC" id="4.1.99.12"/>
    </reaction>
</comment>
<feature type="binding site" evidence="18">
    <location>
        <position position="316"/>
    </location>
    <ligand>
        <name>GTP</name>
        <dbReference type="ChEBI" id="CHEBI:37565"/>
    </ligand>
</feature>
<name>A0ABT5VYD9_9BACT</name>
<feature type="binding site" evidence="18">
    <location>
        <begin position="294"/>
        <end position="296"/>
    </location>
    <ligand>
        <name>GTP</name>
        <dbReference type="ChEBI" id="CHEBI:37565"/>
    </ligand>
</feature>
<feature type="active site" description="Proton acceptor; for GTP cyclohydrolase activity" evidence="18">
    <location>
        <position position="328"/>
    </location>
</feature>
<dbReference type="GO" id="GO:0003935">
    <property type="term" value="F:GTP cyclohydrolase II activity"/>
    <property type="evidence" value="ECO:0007669"/>
    <property type="project" value="UniProtKB-EC"/>
</dbReference>
<evidence type="ECO:0000256" key="7">
    <source>
        <dbReference type="ARBA" id="ARBA00022619"/>
    </source>
</evidence>
<dbReference type="EC" id="4.1.99.12" evidence="18"/>
<dbReference type="SUPFAM" id="SSF142695">
    <property type="entry name" value="RibA-like"/>
    <property type="match status" value="1"/>
</dbReference>
<dbReference type="InterPro" id="IPR000422">
    <property type="entry name" value="DHBP_synthase_RibB"/>
</dbReference>
<dbReference type="Proteomes" id="UP001528920">
    <property type="component" value="Unassembled WGS sequence"/>
</dbReference>
<comment type="similarity">
    <text evidence="5 18">In the N-terminal section; belongs to the DHBP synthase family.</text>
</comment>
<feature type="binding site" evidence="18">
    <location>
        <position position="28"/>
    </location>
    <ligand>
        <name>Mg(2+)</name>
        <dbReference type="ChEBI" id="CHEBI:18420"/>
        <label>1</label>
    </ligand>
</feature>
<feature type="binding site" evidence="18">
    <location>
        <position position="272"/>
    </location>
    <ligand>
        <name>GTP</name>
        <dbReference type="ChEBI" id="CHEBI:37565"/>
    </ligand>
</feature>
<evidence type="ECO:0000313" key="21">
    <source>
        <dbReference type="Proteomes" id="UP001528920"/>
    </source>
</evidence>
<dbReference type="HAMAP" id="MF_00179">
    <property type="entry name" value="RibA"/>
    <property type="match status" value="1"/>
</dbReference>
<evidence type="ECO:0000256" key="12">
    <source>
        <dbReference type="ARBA" id="ARBA00022842"/>
    </source>
</evidence>
<evidence type="ECO:0000256" key="9">
    <source>
        <dbReference type="ARBA" id="ARBA00022741"/>
    </source>
</evidence>
<dbReference type="Gene3D" id="3.40.50.10990">
    <property type="entry name" value="GTP cyclohydrolase II"/>
    <property type="match status" value="1"/>
</dbReference>
<dbReference type="PANTHER" id="PTHR21327">
    <property type="entry name" value="GTP CYCLOHYDROLASE II-RELATED"/>
    <property type="match status" value="1"/>
</dbReference>
<dbReference type="SUPFAM" id="SSF55821">
    <property type="entry name" value="YrdC/RibB"/>
    <property type="match status" value="1"/>
</dbReference>
<evidence type="ECO:0000256" key="15">
    <source>
        <dbReference type="ARBA" id="ARBA00023239"/>
    </source>
</evidence>
<feature type="site" description="Essential for DHBP synthase activity" evidence="18">
    <location>
        <position position="163"/>
    </location>
</feature>
<evidence type="ECO:0000256" key="3">
    <source>
        <dbReference type="ARBA" id="ARBA00004853"/>
    </source>
</evidence>
<dbReference type="HAMAP" id="MF_01283">
    <property type="entry name" value="RibBA"/>
    <property type="match status" value="1"/>
</dbReference>
<dbReference type="HAMAP" id="MF_00180">
    <property type="entry name" value="RibB"/>
    <property type="match status" value="1"/>
</dbReference>
<keyword evidence="7 18" id="KW-0686">Riboflavin biosynthesis</keyword>
<feature type="active site" description="Nucleophile; for GTP cyclohydrolase activity" evidence="18">
    <location>
        <position position="330"/>
    </location>
</feature>
<evidence type="ECO:0000256" key="1">
    <source>
        <dbReference type="ARBA" id="ARBA00000141"/>
    </source>
</evidence>
<keyword evidence="21" id="KW-1185">Reference proteome</keyword>
<feature type="binding site" evidence="18">
    <location>
        <position position="256"/>
    </location>
    <ligand>
        <name>Zn(2+)</name>
        <dbReference type="ChEBI" id="CHEBI:29105"/>
        <note>catalytic</note>
    </ligand>
</feature>
<keyword evidence="13 18" id="KW-0342">GTP-binding</keyword>
<feature type="binding site" evidence="18">
    <location>
        <begin position="27"/>
        <end position="28"/>
    </location>
    <ligand>
        <name>D-ribulose 5-phosphate</name>
        <dbReference type="ChEBI" id="CHEBI:58121"/>
    </ligand>
</feature>
<feature type="domain" description="GTP cyclohydrolase II" evidence="19">
    <location>
        <begin position="207"/>
        <end position="370"/>
    </location>
</feature>
<comment type="cofactor">
    <cofactor evidence="18">
        <name>Zn(2+)</name>
        <dbReference type="ChEBI" id="CHEBI:29105"/>
    </cofactor>
    <text evidence="18">Binds 1 zinc ion per subunit.</text>
</comment>
<dbReference type="PIRSF" id="PIRSF001259">
    <property type="entry name" value="RibA"/>
    <property type="match status" value="1"/>
</dbReference>
<accession>A0ABT5VYD9</accession>
<comment type="cofactor">
    <cofactor evidence="18">
        <name>Mg(2+)</name>
        <dbReference type="ChEBI" id="CHEBI:18420"/>
    </cofactor>
    <cofactor evidence="18">
        <name>Mn(2+)</name>
        <dbReference type="ChEBI" id="CHEBI:29035"/>
    </cofactor>
    <text evidence="18">Binds 2 divalent metal cations per subunit. Magnesium or manganese.</text>
</comment>
<dbReference type="EMBL" id="JAKJSC010000010">
    <property type="protein sequence ID" value="MDE5420361.1"/>
    <property type="molecule type" value="Genomic_DNA"/>
</dbReference>
<dbReference type="InterPro" id="IPR036144">
    <property type="entry name" value="RibA-like_sf"/>
</dbReference>
<dbReference type="NCBIfam" id="NF006803">
    <property type="entry name" value="PRK09311.1"/>
    <property type="match status" value="1"/>
</dbReference>
<evidence type="ECO:0000256" key="5">
    <source>
        <dbReference type="ARBA" id="ARBA00005520"/>
    </source>
</evidence>
<feature type="binding site" evidence="18">
    <location>
        <position position="28"/>
    </location>
    <ligand>
        <name>Mg(2+)</name>
        <dbReference type="ChEBI" id="CHEBI:18420"/>
        <label>2</label>
    </ligand>
</feature>
<dbReference type="GO" id="GO:0008686">
    <property type="term" value="F:3,4-dihydroxy-2-butanone-4-phosphate synthase activity"/>
    <property type="evidence" value="ECO:0007669"/>
    <property type="project" value="UniProtKB-EC"/>
</dbReference>
<organism evidence="20 21">
    <name type="scientific">Paralabilibaculum antarcticum</name>
    <dbReference type="NCBI Taxonomy" id="2912572"/>
    <lineage>
        <taxon>Bacteria</taxon>
        <taxon>Pseudomonadati</taxon>
        <taxon>Bacteroidota</taxon>
        <taxon>Bacteroidia</taxon>
        <taxon>Marinilabiliales</taxon>
        <taxon>Marinifilaceae</taxon>
        <taxon>Paralabilibaculum</taxon>
    </lineage>
</organism>
<reference evidence="20 21" key="1">
    <citation type="submission" date="2022-01" db="EMBL/GenBank/DDBJ databases">
        <title>Labilibaculum sp. nov, a marine bacterium isolated from Antarctica.</title>
        <authorList>
            <person name="Dai W."/>
        </authorList>
    </citation>
    <scope>NUCLEOTIDE SEQUENCE [LARGE SCALE GENOMIC DNA]</scope>
    <source>
        <strain evidence="20 21">DW002</strain>
    </source>
</reference>
<evidence type="ECO:0000256" key="4">
    <source>
        <dbReference type="ARBA" id="ARBA00004904"/>
    </source>
</evidence>
<dbReference type="RefSeq" id="WP_275111692.1">
    <property type="nucleotide sequence ID" value="NZ_JAKJSC010000010.1"/>
</dbReference>
<keyword evidence="12 18" id="KW-0460">Magnesium</keyword>
<sequence>MKFNTIEEAIEDIKAGKMIVVVDDEDRENEGDLLMAAEMVTPEAINFMARQAGGLICMPIIQERLDELNIDMMVQKNTDAKQTAFTVSIDAADCTTGISAHERAHTIKLVVDPKAKAEDFTRPGHIFPLVARKNGVLVRAGHTEAAVDLARMAGLHPSGVICEIMNDDGTMARVPQLHEYIRKHDLKMITIADLIEYRRQTESMIEKITETAMPTKHGEFRAHGYINKINGEHHVALVKGDVSLDDEVLVRVHSECLTGDAFGSMRCDCGDQLQEALRRIEEEGKGILLYMRQEGRGIGLMNKLKAYQLQDEGLDTVEANLALGFKADLRDYGIGAAILSDLGVKKLRLMTNNPLKIAGLKGYNLEVVGREEIEMTCHEKNEFYMHTKMEKMGHILHQDVKWNMQNDDKKIKGAK</sequence>
<evidence type="ECO:0000256" key="18">
    <source>
        <dbReference type="HAMAP-Rule" id="MF_01283"/>
    </source>
</evidence>
<evidence type="ECO:0000256" key="10">
    <source>
        <dbReference type="ARBA" id="ARBA00022801"/>
    </source>
</evidence>
<proteinExistence type="inferred from homology"/>
<keyword evidence="14 18" id="KW-0464">Manganese</keyword>
<comment type="function">
    <text evidence="2 18">Catalyzes the conversion of D-ribulose 5-phosphate to formate and 3,4-dihydroxy-2-butanone 4-phosphate.</text>
</comment>
<protein>
    <recommendedName>
        <fullName evidence="18">Riboflavin biosynthesis protein RibBA</fullName>
    </recommendedName>
    <domain>
        <recommendedName>
            <fullName evidence="18">3,4-dihydroxy-2-butanone 4-phosphate synthase</fullName>
            <shortName evidence="18">DHBP synthase</shortName>
            <ecNumber evidence="18">4.1.99.12</ecNumber>
        </recommendedName>
    </domain>
    <domain>
        <recommendedName>
            <fullName evidence="18">GTP cyclohydrolase-2</fullName>
            <ecNumber evidence="18">3.5.4.25</ecNumber>
        </recommendedName>
        <alternativeName>
            <fullName evidence="18">GTP cyclohydrolase II</fullName>
        </alternativeName>
    </domain>
</protein>
<feature type="binding site" evidence="18">
    <location>
        <position position="142"/>
    </location>
    <ligand>
        <name>Mg(2+)</name>
        <dbReference type="ChEBI" id="CHEBI:18420"/>
        <label>2</label>
    </ligand>
</feature>
<dbReference type="Pfam" id="PF00926">
    <property type="entry name" value="DHBP_synthase"/>
    <property type="match status" value="1"/>
</dbReference>
<evidence type="ECO:0000256" key="8">
    <source>
        <dbReference type="ARBA" id="ARBA00022723"/>
    </source>
</evidence>
<evidence type="ECO:0000256" key="16">
    <source>
        <dbReference type="ARBA" id="ARBA00023268"/>
    </source>
</evidence>
<evidence type="ECO:0000256" key="14">
    <source>
        <dbReference type="ARBA" id="ARBA00023211"/>
    </source>
</evidence>
<keyword evidence="15 18" id="KW-0456">Lyase</keyword>
<dbReference type="Gene3D" id="3.90.870.10">
    <property type="entry name" value="DHBP synthase"/>
    <property type="match status" value="1"/>
</dbReference>
<dbReference type="NCBIfam" id="TIGR00505">
    <property type="entry name" value="ribA"/>
    <property type="match status" value="1"/>
</dbReference>
<feature type="binding site" evidence="18">
    <location>
        <position position="356"/>
    </location>
    <ligand>
        <name>GTP</name>
        <dbReference type="ChEBI" id="CHEBI:37565"/>
    </ligand>
</feature>
<dbReference type="NCBIfam" id="NF001591">
    <property type="entry name" value="PRK00393.1"/>
    <property type="match status" value="1"/>
</dbReference>
<dbReference type="InterPro" id="IPR032677">
    <property type="entry name" value="GTP_cyclohydro_II"/>
</dbReference>
<feature type="site" description="Essential for DHBP synthase activity" evidence="18">
    <location>
        <position position="125"/>
    </location>
</feature>
<comment type="similarity">
    <text evidence="6 18">In the C-terminal section; belongs to the GTP cyclohydrolase II family.</text>
</comment>
<keyword evidence="16 18" id="KW-0511">Multifunctional enzyme</keyword>
<feature type="binding site" evidence="18">
    <location>
        <position position="351"/>
    </location>
    <ligand>
        <name>GTP</name>
        <dbReference type="ChEBI" id="CHEBI:37565"/>
    </ligand>
</feature>
<dbReference type="InterPro" id="IPR017945">
    <property type="entry name" value="DHBP_synth_RibB-like_a/b_dom"/>
</dbReference>
<evidence type="ECO:0000256" key="17">
    <source>
        <dbReference type="ARBA" id="ARBA00049295"/>
    </source>
</evidence>
<keyword evidence="8 18" id="KW-0479">Metal-binding</keyword>
<evidence type="ECO:0000256" key="2">
    <source>
        <dbReference type="ARBA" id="ARBA00002284"/>
    </source>
</evidence>
<dbReference type="CDD" id="cd00641">
    <property type="entry name" value="GTP_cyclohydro2"/>
    <property type="match status" value="1"/>
</dbReference>
<dbReference type="PANTHER" id="PTHR21327:SF18">
    <property type="entry name" value="3,4-DIHYDROXY-2-BUTANONE 4-PHOSPHATE SYNTHASE"/>
    <property type="match status" value="1"/>
</dbReference>
<evidence type="ECO:0000256" key="11">
    <source>
        <dbReference type="ARBA" id="ARBA00022833"/>
    </source>
</evidence>
<dbReference type="InterPro" id="IPR016299">
    <property type="entry name" value="Riboflavin_synth_RibBA"/>
</dbReference>
<evidence type="ECO:0000259" key="19">
    <source>
        <dbReference type="Pfam" id="PF00925"/>
    </source>
</evidence>
<evidence type="ECO:0000313" key="20">
    <source>
        <dbReference type="EMBL" id="MDE5420361.1"/>
    </source>
</evidence>
<evidence type="ECO:0000256" key="6">
    <source>
        <dbReference type="ARBA" id="ARBA00008976"/>
    </source>
</evidence>
<dbReference type="InterPro" id="IPR000926">
    <property type="entry name" value="RibA"/>
</dbReference>